<dbReference type="EMBL" id="JBHYTS010000025">
    <property type="protein sequence ID" value="MFE1752391.1"/>
    <property type="molecule type" value="Genomic_DNA"/>
</dbReference>
<evidence type="ECO:0008006" key="3">
    <source>
        <dbReference type="Google" id="ProtNLM"/>
    </source>
</evidence>
<organism evidence="1 2">
    <name type="scientific">Streptomyces anandii</name>
    <dbReference type="NCBI Taxonomy" id="285454"/>
    <lineage>
        <taxon>Bacteria</taxon>
        <taxon>Bacillati</taxon>
        <taxon>Actinomycetota</taxon>
        <taxon>Actinomycetes</taxon>
        <taxon>Kitasatosporales</taxon>
        <taxon>Streptomycetaceae</taxon>
        <taxon>Streptomyces</taxon>
    </lineage>
</organism>
<dbReference type="RefSeq" id="WP_381825929.1">
    <property type="nucleotide sequence ID" value="NZ_JBHYTS010000025.1"/>
</dbReference>
<proteinExistence type="predicted"/>
<protein>
    <recommendedName>
        <fullName evidence="3">LysR substrate-binding domain-containing protein</fullName>
    </recommendedName>
</protein>
<name>A0ABW6H7P6_9ACTN</name>
<accession>A0ABW6H7P6</accession>
<comment type="caution">
    <text evidence="1">The sequence shown here is derived from an EMBL/GenBank/DDBJ whole genome shotgun (WGS) entry which is preliminary data.</text>
</comment>
<dbReference type="Proteomes" id="UP001599756">
    <property type="component" value="Unassembled WGS sequence"/>
</dbReference>
<keyword evidence="2" id="KW-1185">Reference proteome</keyword>
<sequence length="73" mass="7824">MSAGVHQLAVLAGEHLTDVLVQRGSGGEESGRSRIPRPFPPPGLGIDVVWNPRPADRHIVGWLRELLHDAATG</sequence>
<evidence type="ECO:0000313" key="2">
    <source>
        <dbReference type="Proteomes" id="UP001599756"/>
    </source>
</evidence>
<evidence type="ECO:0000313" key="1">
    <source>
        <dbReference type="EMBL" id="MFE1752391.1"/>
    </source>
</evidence>
<gene>
    <name evidence="1" type="ORF">ACFW88_17930</name>
</gene>
<reference evidence="1 2" key="1">
    <citation type="submission" date="2024-09" db="EMBL/GenBank/DDBJ databases">
        <title>The Natural Products Discovery Center: Release of the First 8490 Sequenced Strains for Exploring Actinobacteria Biosynthetic Diversity.</title>
        <authorList>
            <person name="Kalkreuter E."/>
            <person name="Kautsar S.A."/>
            <person name="Yang D."/>
            <person name="Bader C.D."/>
            <person name="Teijaro C.N."/>
            <person name="Fluegel L."/>
            <person name="Davis C.M."/>
            <person name="Simpson J.R."/>
            <person name="Lauterbach L."/>
            <person name="Steele A.D."/>
            <person name="Gui C."/>
            <person name="Meng S."/>
            <person name="Li G."/>
            <person name="Viehrig K."/>
            <person name="Ye F."/>
            <person name="Su P."/>
            <person name="Kiefer A.F."/>
            <person name="Nichols A."/>
            <person name="Cepeda A.J."/>
            <person name="Yan W."/>
            <person name="Fan B."/>
            <person name="Jiang Y."/>
            <person name="Adhikari A."/>
            <person name="Zheng C.-J."/>
            <person name="Schuster L."/>
            <person name="Cowan T.M."/>
            <person name="Smanski M.J."/>
            <person name="Chevrette M.G."/>
            <person name="De Carvalho L.P.S."/>
            <person name="Shen B."/>
        </authorList>
    </citation>
    <scope>NUCLEOTIDE SEQUENCE [LARGE SCALE GENOMIC DNA]</scope>
    <source>
        <strain evidence="1 2">NPDC059500</strain>
    </source>
</reference>